<keyword evidence="3" id="KW-1185">Reference proteome</keyword>
<accession>A0A937RUE8</accession>
<organism evidence="2 3">
    <name type="scientific">Frankia nepalensis</name>
    <dbReference type="NCBI Taxonomy" id="1836974"/>
    <lineage>
        <taxon>Bacteria</taxon>
        <taxon>Bacillati</taxon>
        <taxon>Actinomycetota</taxon>
        <taxon>Actinomycetes</taxon>
        <taxon>Frankiales</taxon>
        <taxon>Frankiaceae</taxon>
        <taxon>Frankia</taxon>
    </lineage>
</organism>
<dbReference type="Proteomes" id="UP000604475">
    <property type="component" value="Unassembled WGS sequence"/>
</dbReference>
<sequence>MTTMTPGRPVGSARPVPARPLLRPGRRKAVLVAHVVAAGAWIGIDVMMAVLVGVGLGSDDLASRAAAFQAIGRFLAVPMLVVAIACLATGLVLGWGTRWGLLRFWWVTIKLVINAVLVALVGVALLPGMGEVREHGESLAATGAATGDMSFLVFPPAVSLLALLVATVLSVFKPWGRVRPPAGRGA</sequence>
<feature type="transmembrane region" description="Helical" evidence="1">
    <location>
        <begin position="74"/>
        <end position="95"/>
    </location>
</feature>
<evidence type="ECO:0008006" key="4">
    <source>
        <dbReference type="Google" id="ProtNLM"/>
    </source>
</evidence>
<feature type="transmembrane region" description="Helical" evidence="1">
    <location>
        <begin position="149"/>
        <end position="172"/>
    </location>
</feature>
<dbReference type="EMBL" id="JAEACQ010000364">
    <property type="protein sequence ID" value="MBL7633008.1"/>
    <property type="molecule type" value="Genomic_DNA"/>
</dbReference>
<proteinExistence type="predicted"/>
<name>A0A937RUE8_9ACTN</name>
<comment type="caution">
    <text evidence="2">The sequence shown here is derived from an EMBL/GenBank/DDBJ whole genome shotgun (WGS) entry which is preliminary data.</text>
</comment>
<keyword evidence="1" id="KW-0812">Transmembrane</keyword>
<gene>
    <name evidence="2" type="ORF">I7412_38820</name>
</gene>
<reference evidence="2" key="1">
    <citation type="submission" date="2020-12" db="EMBL/GenBank/DDBJ databases">
        <title>Genomic characterization of non-nitrogen-fixing Frankia strains.</title>
        <authorList>
            <person name="Carlos-Shanley C."/>
            <person name="Guerra T."/>
            <person name="Hahn D."/>
        </authorList>
    </citation>
    <scope>NUCLEOTIDE SEQUENCE</scope>
    <source>
        <strain evidence="2">CN6</strain>
    </source>
</reference>
<evidence type="ECO:0000313" key="3">
    <source>
        <dbReference type="Proteomes" id="UP000604475"/>
    </source>
</evidence>
<protein>
    <recommendedName>
        <fullName evidence="4">DUF2269 domain-containing protein</fullName>
    </recommendedName>
</protein>
<keyword evidence="1" id="KW-1133">Transmembrane helix</keyword>
<feature type="transmembrane region" description="Helical" evidence="1">
    <location>
        <begin position="107"/>
        <end position="129"/>
    </location>
</feature>
<keyword evidence="1" id="KW-0472">Membrane</keyword>
<evidence type="ECO:0000256" key="1">
    <source>
        <dbReference type="SAM" id="Phobius"/>
    </source>
</evidence>
<feature type="transmembrane region" description="Helical" evidence="1">
    <location>
        <begin position="29"/>
        <end position="54"/>
    </location>
</feature>
<dbReference type="AlphaFoldDB" id="A0A937RUE8"/>
<dbReference type="RefSeq" id="WP_203007464.1">
    <property type="nucleotide sequence ID" value="NZ_JADWYU010000139.1"/>
</dbReference>
<evidence type="ECO:0000313" key="2">
    <source>
        <dbReference type="EMBL" id="MBL7633008.1"/>
    </source>
</evidence>